<feature type="signal peptide" evidence="2">
    <location>
        <begin position="1"/>
        <end position="25"/>
    </location>
</feature>
<protein>
    <recommendedName>
        <fullName evidence="5">Pre-peptidase</fullName>
    </recommendedName>
</protein>
<feature type="compositionally biased region" description="Basic and acidic residues" evidence="1">
    <location>
        <begin position="154"/>
        <end position="171"/>
    </location>
</feature>
<gene>
    <name evidence="3" type="ORF">C8D72_2845</name>
</gene>
<evidence type="ECO:0000313" key="4">
    <source>
        <dbReference type="Proteomes" id="UP000256334"/>
    </source>
</evidence>
<dbReference type="Gene3D" id="2.60.120.380">
    <property type="match status" value="1"/>
</dbReference>
<feature type="compositionally biased region" description="Low complexity" evidence="1">
    <location>
        <begin position="177"/>
        <end position="190"/>
    </location>
</feature>
<evidence type="ECO:0008006" key="5">
    <source>
        <dbReference type="Google" id="ProtNLM"/>
    </source>
</evidence>
<dbReference type="OrthoDB" id="6181013at2"/>
<dbReference type="EMBL" id="QRDJ01000008">
    <property type="protein sequence ID" value="REC94473.1"/>
    <property type="molecule type" value="Genomic_DNA"/>
</dbReference>
<comment type="caution">
    <text evidence="3">The sequence shown here is derived from an EMBL/GenBank/DDBJ whole genome shotgun (WGS) entry which is preliminary data.</text>
</comment>
<feature type="region of interest" description="Disordered" evidence="1">
    <location>
        <begin position="136"/>
        <end position="289"/>
    </location>
</feature>
<feature type="compositionally biased region" description="Polar residues" evidence="1">
    <location>
        <begin position="136"/>
        <end position="153"/>
    </location>
</feature>
<evidence type="ECO:0000256" key="2">
    <source>
        <dbReference type="SAM" id="SignalP"/>
    </source>
</evidence>
<keyword evidence="4" id="KW-1185">Reference proteome</keyword>
<keyword evidence="2" id="KW-0732">Signal</keyword>
<organism evidence="3 4">
    <name type="scientific">Kushneria indalinina DSM 14324</name>
    <dbReference type="NCBI Taxonomy" id="1122140"/>
    <lineage>
        <taxon>Bacteria</taxon>
        <taxon>Pseudomonadati</taxon>
        <taxon>Pseudomonadota</taxon>
        <taxon>Gammaproteobacteria</taxon>
        <taxon>Oceanospirillales</taxon>
        <taxon>Halomonadaceae</taxon>
        <taxon>Kushneria</taxon>
    </lineage>
</organism>
<feature type="chain" id="PRO_5017576069" description="Pre-peptidase" evidence="2">
    <location>
        <begin position="26"/>
        <end position="392"/>
    </location>
</feature>
<evidence type="ECO:0000256" key="1">
    <source>
        <dbReference type="SAM" id="MobiDB-lite"/>
    </source>
</evidence>
<sequence>MKNTILYLALGMGVGLGTLSGQVLAAKSPALQQAEQAASQVDISGALQRDTDSMSRSMYLGSKPVSHDFDVTQGGDYIIEARAFHGTSGLYEVNAELRDDGGQTLATASGNNQTNGLMIRHQLEPGTYHVVITGQNRSPARDQTQSVTVSVQRSDADVRGEGLADANRIERLGSSSEATAAENRANAPARLGREGAVQGDVTAAGTGASQRSASVMTGPGETRPDPGPSGRALEDATQSATAEEGEGLTAGQGDVNTARDSEQVATSGAGDARPAQSTQADENASPIRERILRDVPMRTNGEVLKFEVVSAGTVTVDSFTMDSSGNYRISGELVDSNGNVVASDSGSGFQGDFHLRETLEPGIYSVRVRGQKFGGVRGGANNFTLRIEQPGN</sequence>
<proteinExistence type="predicted"/>
<accession>A0A3D9DUN6</accession>
<dbReference type="Proteomes" id="UP000256334">
    <property type="component" value="Unassembled WGS sequence"/>
</dbReference>
<dbReference type="RefSeq" id="WP_115855043.1">
    <property type="nucleotide sequence ID" value="NZ_QRDJ01000008.1"/>
</dbReference>
<reference evidence="3 4" key="1">
    <citation type="submission" date="2018-07" db="EMBL/GenBank/DDBJ databases">
        <title>Genomic Encyclopedia of Type Strains, Phase IV (KMG-IV): sequencing the most valuable type-strain genomes for metagenomic binning, comparative biology and taxonomic classification.</title>
        <authorList>
            <person name="Goeker M."/>
        </authorList>
    </citation>
    <scope>NUCLEOTIDE SEQUENCE [LARGE SCALE GENOMIC DNA]</scope>
    <source>
        <strain evidence="3 4">DSM 14324</strain>
    </source>
</reference>
<dbReference type="AlphaFoldDB" id="A0A3D9DUN6"/>
<name>A0A3D9DUN6_9GAMM</name>
<evidence type="ECO:0000313" key="3">
    <source>
        <dbReference type="EMBL" id="REC94473.1"/>
    </source>
</evidence>